<dbReference type="Gene3D" id="3.40.30.10">
    <property type="entry name" value="Glutaredoxin"/>
    <property type="match status" value="1"/>
</dbReference>
<accession>A0A0S4JHS9</accession>
<evidence type="ECO:0000313" key="2">
    <source>
        <dbReference type="EMBL" id="CUG89567.1"/>
    </source>
</evidence>
<name>A0A0S4JHS9_BODSA</name>
<dbReference type="InterPro" id="IPR036249">
    <property type="entry name" value="Thioredoxin-like_sf"/>
</dbReference>
<sequence>MADEAQETPVVAPPKTFPVTAVATLEDFQTRIAVQERVTAVLFWAKDGGAASGQTLSTYELVSDESEFASTISFLHVDVAEAREISKAAKVFALPTTQFYFNGAVIEEFSGNNAEKVKLMAKNAVVRRTELIKEAEARAAAAAAAAAAAEEGDVVAE</sequence>
<evidence type="ECO:0000313" key="3">
    <source>
        <dbReference type="Proteomes" id="UP000051952"/>
    </source>
</evidence>
<evidence type="ECO:0000259" key="1">
    <source>
        <dbReference type="Pfam" id="PF00085"/>
    </source>
</evidence>
<dbReference type="InterPro" id="IPR013766">
    <property type="entry name" value="Thioredoxin_domain"/>
</dbReference>
<proteinExistence type="predicted"/>
<feature type="domain" description="Thioredoxin" evidence="1">
    <location>
        <begin position="21"/>
        <end position="115"/>
    </location>
</feature>
<dbReference type="CDD" id="cd02947">
    <property type="entry name" value="TRX_family"/>
    <property type="match status" value="1"/>
</dbReference>
<protein>
    <submittedName>
        <fullName evidence="2">Thioredoxin, putative</fullName>
    </submittedName>
</protein>
<organism evidence="2 3">
    <name type="scientific">Bodo saltans</name>
    <name type="common">Flagellated protozoan</name>
    <dbReference type="NCBI Taxonomy" id="75058"/>
    <lineage>
        <taxon>Eukaryota</taxon>
        <taxon>Discoba</taxon>
        <taxon>Euglenozoa</taxon>
        <taxon>Kinetoplastea</taxon>
        <taxon>Metakinetoplastina</taxon>
        <taxon>Eubodonida</taxon>
        <taxon>Bodonidae</taxon>
        <taxon>Bodo</taxon>
    </lineage>
</organism>
<gene>
    <name evidence="2" type="ORF">BSAL_22095</name>
</gene>
<keyword evidence="3" id="KW-1185">Reference proteome</keyword>
<dbReference type="Proteomes" id="UP000051952">
    <property type="component" value="Unassembled WGS sequence"/>
</dbReference>
<dbReference type="VEuPathDB" id="TriTrypDB:BSAL_22095"/>
<dbReference type="Pfam" id="PF00085">
    <property type="entry name" value="Thioredoxin"/>
    <property type="match status" value="1"/>
</dbReference>
<dbReference type="SUPFAM" id="SSF52833">
    <property type="entry name" value="Thioredoxin-like"/>
    <property type="match status" value="1"/>
</dbReference>
<dbReference type="AlphaFoldDB" id="A0A0S4JHS9"/>
<dbReference type="EMBL" id="CYKH01001749">
    <property type="protein sequence ID" value="CUG89567.1"/>
    <property type="molecule type" value="Genomic_DNA"/>
</dbReference>
<reference evidence="3" key="1">
    <citation type="submission" date="2015-09" db="EMBL/GenBank/DDBJ databases">
        <authorList>
            <consortium name="Pathogen Informatics"/>
        </authorList>
    </citation>
    <scope>NUCLEOTIDE SEQUENCE [LARGE SCALE GENOMIC DNA]</scope>
    <source>
        <strain evidence="3">Lake Konstanz</strain>
    </source>
</reference>